<dbReference type="AlphaFoldDB" id="A0ABC8KHJ3"/>
<keyword evidence="3" id="KW-1185">Reference proteome</keyword>
<feature type="domain" description="Large ribosomal subunit protein eL20" evidence="1">
    <location>
        <begin position="1"/>
        <end position="27"/>
    </location>
</feature>
<dbReference type="InterPro" id="IPR021138">
    <property type="entry name" value="Ribosomal_eL20_eukaryotes"/>
</dbReference>
<protein>
    <recommendedName>
        <fullName evidence="1">Large ribosomal subunit protein eL20 domain-containing protein</fullName>
    </recommendedName>
</protein>
<dbReference type="Proteomes" id="UP001642260">
    <property type="component" value="Unassembled WGS sequence"/>
</dbReference>
<dbReference type="InterPro" id="IPR023573">
    <property type="entry name" value="Ribosomal_eL20_dom"/>
</dbReference>
<dbReference type="EMBL" id="CAKOAT010209822">
    <property type="protein sequence ID" value="CAH8355619.1"/>
    <property type="molecule type" value="Genomic_DNA"/>
</dbReference>
<proteinExistence type="predicted"/>
<dbReference type="SUPFAM" id="SSF160374">
    <property type="entry name" value="RplX-like"/>
    <property type="match status" value="1"/>
</dbReference>
<reference evidence="2 3" key="1">
    <citation type="submission" date="2022-03" db="EMBL/GenBank/DDBJ databases">
        <authorList>
            <person name="Macdonald S."/>
            <person name="Ahmed S."/>
            <person name="Newling K."/>
        </authorList>
    </citation>
    <scope>NUCLEOTIDE SEQUENCE [LARGE SCALE GENOMIC DNA]</scope>
</reference>
<gene>
    <name evidence="2" type="ORF">ERUC_LOCUS21374</name>
</gene>
<dbReference type="Gene3D" id="3.10.20.10">
    <property type="match status" value="1"/>
</dbReference>
<sequence length="77" mass="9087">MYKEFRDTTLNGAVEQMYTEVASRHRTATVPAKLCKRESTIHFHNSKIKFPLVFRKVRPPRRKLKTTYKASSPNLFM</sequence>
<dbReference type="Pfam" id="PF01775">
    <property type="entry name" value="Ribosomal_L18A"/>
    <property type="match status" value="1"/>
</dbReference>
<name>A0ABC8KHJ3_ERUVS</name>
<evidence type="ECO:0000313" key="2">
    <source>
        <dbReference type="EMBL" id="CAH8355619.1"/>
    </source>
</evidence>
<evidence type="ECO:0000259" key="1">
    <source>
        <dbReference type="Pfam" id="PF01775"/>
    </source>
</evidence>
<accession>A0ABC8KHJ3</accession>
<comment type="caution">
    <text evidence="2">The sequence shown here is derived from an EMBL/GenBank/DDBJ whole genome shotgun (WGS) entry which is preliminary data.</text>
</comment>
<organism evidence="2 3">
    <name type="scientific">Eruca vesicaria subsp. sativa</name>
    <name type="common">Garden rocket</name>
    <name type="synonym">Eruca sativa</name>
    <dbReference type="NCBI Taxonomy" id="29727"/>
    <lineage>
        <taxon>Eukaryota</taxon>
        <taxon>Viridiplantae</taxon>
        <taxon>Streptophyta</taxon>
        <taxon>Embryophyta</taxon>
        <taxon>Tracheophyta</taxon>
        <taxon>Spermatophyta</taxon>
        <taxon>Magnoliopsida</taxon>
        <taxon>eudicotyledons</taxon>
        <taxon>Gunneridae</taxon>
        <taxon>Pentapetalae</taxon>
        <taxon>rosids</taxon>
        <taxon>malvids</taxon>
        <taxon>Brassicales</taxon>
        <taxon>Brassicaceae</taxon>
        <taxon>Brassiceae</taxon>
        <taxon>Eruca</taxon>
    </lineage>
</organism>
<dbReference type="PANTHER" id="PTHR10052">
    <property type="entry name" value="60S RIBOSOMAL PROTEIN L18A"/>
    <property type="match status" value="1"/>
</dbReference>
<evidence type="ECO:0000313" key="3">
    <source>
        <dbReference type="Proteomes" id="UP001642260"/>
    </source>
</evidence>